<feature type="compositionally biased region" description="Polar residues" evidence="1">
    <location>
        <begin position="89"/>
        <end position="106"/>
    </location>
</feature>
<feature type="compositionally biased region" description="Polar residues" evidence="1">
    <location>
        <begin position="141"/>
        <end position="153"/>
    </location>
</feature>
<feature type="region of interest" description="Disordered" evidence="1">
    <location>
        <begin position="258"/>
        <end position="338"/>
    </location>
</feature>
<gene>
    <name evidence="2" type="ORF">H1R20_g5058</name>
</gene>
<feature type="compositionally biased region" description="Basic and acidic residues" evidence="1">
    <location>
        <begin position="9"/>
        <end position="26"/>
    </location>
</feature>
<protein>
    <submittedName>
        <fullName evidence="2">Uncharacterized protein</fullName>
    </submittedName>
</protein>
<evidence type="ECO:0000256" key="1">
    <source>
        <dbReference type="SAM" id="MobiDB-lite"/>
    </source>
</evidence>
<feature type="compositionally biased region" description="Low complexity" evidence="1">
    <location>
        <begin position="300"/>
        <end position="313"/>
    </location>
</feature>
<feature type="compositionally biased region" description="Acidic residues" evidence="1">
    <location>
        <begin position="314"/>
        <end position="323"/>
    </location>
</feature>
<accession>A0A9W8MJB7</accession>
<evidence type="ECO:0000313" key="3">
    <source>
        <dbReference type="Proteomes" id="UP001140091"/>
    </source>
</evidence>
<dbReference type="AlphaFoldDB" id="A0A9W8MJB7"/>
<feature type="compositionally biased region" description="Low complexity" evidence="1">
    <location>
        <begin position="120"/>
        <end position="129"/>
    </location>
</feature>
<proteinExistence type="predicted"/>
<feature type="compositionally biased region" description="Low complexity" evidence="1">
    <location>
        <begin position="263"/>
        <end position="277"/>
    </location>
</feature>
<organism evidence="2 3">
    <name type="scientific">Candolleomyces eurysporus</name>
    <dbReference type="NCBI Taxonomy" id="2828524"/>
    <lineage>
        <taxon>Eukaryota</taxon>
        <taxon>Fungi</taxon>
        <taxon>Dikarya</taxon>
        <taxon>Basidiomycota</taxon>
        <taxon>Agaricomycotina</taxon>
        <taxon>Agaricomycetes</taxon>
        <taxon>Agaricomycetidae</taxon>
        <taxon>Agaricales</taxon>
        <taxon>Agaricineae</taxon>
        <taxon>Psathyrellaceae</taxon>
        <taxon>Candolleomyces</taxon>
    </lineage>
</organism>
<name>A0A9W8MJB7_9AGAR</name>
<feature type="compositionally biased region" description="Polar residues" evidence="1">
    <location>
        <begin position="173"/>
        <end position="184"/>
    </location>
</feature>
<comment type="caution">
    <text evidence="2">The sequence shown here is derived from an EMBL/GenBank/DDBJ whole genome shotgun (WGS) entry which is preliminary data.</text>
</comment>
<feature type="region of interest" description="Disordered" evidence="1">
    <location>
        <begin position="86"/>
        <end position="238"/>
    </location>
</feature>
<sequence length="338" mass="36181">MNTSLSYKRVSENATDEHNGHLEENQRVLNTQRHATDDTACRLSESQATESLLSQIQALSNTPDHTDSSVTLGATEYATASLSEVEPATMSSQLPDACTSPQTPSAHRSKKRKPAYNENSSAPSSPSTRSIKRLKVGRSLAAQSRPTTGSQEVGSLDDGEEGVESPALRDLDVNSQSGNVTSNVDESKENTPKGKGKSKERACHPAGDDDKEHFDDSNDIDKKENTAATGLSSPHDASSRYVSYPEIFLMPGGGLVIDEEYSSSESSQESNPEYPSSGSPSVGGFRRNSNGVTVFISDWQSPSSQPSLSQAGQGDDDDEDEGREWDYGSSPPEAEASQ</sequence>
<keyword evidence="3" id="KW-1185">Reference proteome</keyword>
<reference evidence="2" key="1">
    <citation type="submission" date="2022-06" db="EMBL/GenBank/DDBJ databases">
        <title>Genome Sequence of Candolleomyces eurysporus.</title>
        <authorList>
            <person name="Buettner E."/>
        </authorList>
    </citation>
    <scope>NUCLEOTIDE SEQUENCE</scope>
    <source>
        <strain evidence="2">VTCC 930004</strain>
    </source>
</reference>
<dbReference type="EMBL" id="JANBPK010000785">
    <property type="protein sequence ID" value="KAJ2932017.1"/>
    <property type="molecule type" value="Genomic_DNA"/>
</dbReference>
<dbReference type="Proteomes" id="UP001140091">
    <property type="component" value="Unassembled WGS sequence"/>
</dbReference>
<feature type="region of interest" description="Disordered" evidence="1">
    <location>
        <begin position="1"/>
        <end position="42"/>
    </location>
</feature>
<feature type="compositionally biased region" description="Polar residues" evidence="1">
    <location>
        <begin position="226"/>
        <end position="236"/>
    </location>
</feature>
<dbReference type="OrthoDB" id="10387382at2759"/>
<feature type="non-terminal residue" evidence="2">
    <location>
        <position position="1"/>
    </location>
</feature>
<feature type="compositionally biased region" description="Basic and acidic residues" evidence="1">
    <location>
        <begin position="185"/>
        <end position="225"/>
    </location>
</feature>
<evidence type="ECO:0000313" key="2">
    <source>
        <dbReference type="EMBL" id="KAJ2932017.1"/>
    </source>
</evidence>